<dbReference type="AlphaFoldDB" id="A0A554LHN8"/>
<evidence type="ECO:0000313" key="2">
    <source>
        <dbReference type="Proteomes" id="UP000315589"/>
    </source>
</evidence>
<dbReference type="Proteomes" id="UP000315589">
    <property type="component" value="Unassembled WGS sequence"/>
</dbReference>
<dbReference type="EMBL" id="VMGI01000068">
    <property type="protein sequence ID" value="TSC92368.1"/>
    <property type="molecule type" value="Genomic_DNA"/>
</dbReference>
<gene>
    <name evidence="1" type="ORF">CEN91_481</name>
</gene>
<proteinExistence type="predicted"/>
<reference evidence="1 2" key="1">
    <citation type="submission" date="2017-07" db="EMBL/GenBank/DDBJ databases">
        <title>Mechanisms for carbon and nitrogen cycling indicate functional differentiation within the Candidate Phyla Radiation.</title>
        <authorList>
            <person name="Danczak R.E."/>
            <person name="Johnston M.D."/>
            <person name="Kenah C."/>
            <person name="Slattery M."/>
            <person name="Wrighton K.C."/>
            <person name="Wilkins M.J."/>
        </authorList>
    </citation>
    <scope>NUCLEOTIDE SEQUENCE [LARGE SCALE GENOMIC DNA]</scope>
    <source>
        <strain evidence="1">Licking1014_85</strain>
    </source>
</reference>
<accession>A0A554LHN8</accession>
<name>A0A554LHN8_9BACT</name>
<comment type="caution">
    <text evidence="1">The sequence shown here is derived from an EMBL/GenBank/DDBJ whole genome shotgun (WGS) entry which is preliminary data.</text>
</comment>
<organism evidence="1 2">
    <name type="scientific">Candidatus Berkelbacteria bacterium Licking1014_85</name>
    <dbReference type="NCBI Taxonomy" id="2017148"/>
    <lineage>
        <taxon>Bacteria</taxon>
        <taxon>Candidatus Berkelbacteria</taxon>
    </lineage>
</organism>
<protein>
    <submittedName>
        <fullName evidence="1">Uncharacterized protein</fullName>
    </submittedName>
</protein>
<sequence>MEGGIDEGSLLQEHQKEEKEQTQENIKSIINSVDALLEKASNLFGSYKKFAKRYGFTRYSDTDFIGRELGSMILAKESKKYTSTGTEGRDLEIVSLQFPNNTDHSIWQTMPIRIILRKDEAVKPEYALEAKSYLVLTEETEVALKKNGKSEFDLREGHFGIPRLYEPNELSLEESSDILSVLNKITQFLDNLDREIIDKNGLSWVWKQIEEIVKQ</sequence>
<evidence type="ECO:0000313" key="1">
    <source>
        <dbReference type="EMBL" id="TSC92368.1"/>
    </source>
</evidence>